<evidence type="ECO:0000313" key="3">
    <source>
        <dbReference type="Proteomes" id="UP001622594"/>
    </source>
</evidence>
<feature type="region of interest" description="Disordered" evidence="1">
    <location>
        <begin position="45"/>
        <end position="78"/>
    </location>
</feature>
<name>A0ABZ1L5L1_9ACTN</name>
<dbReference type="EMBL" id="CP108188">
    <property type="protein sequence ID" value="WTR69762.1"/>
    <property type="molecule type" value="Genomic_DNA"/>
</dbReference>
<gene>
    <name evidence="2" type="ORF">OG814_11025</name>
</gene>
<sequence length="78" mass="8532">MWALARAEFERSSRWTALPDIEDLLTSPTVPGKATPLSRRLHAEGTAPHYLPVPNPLSHALRTEGGPTARVHERATAP</sequence>
<keyword evidence="3" id="KW-1185">Reference proteome</keyword>
<evidence type="ECO:0000256" key="1">
    <source>
        <dbReference type="SAM" id="MobiDB-lite"/>
    </source>
</evidence>
<organism evidence="2 3">
    <name type="scientific">Streptomyces zaomyceticus</name>
    <dbReference type="NCBI Taxonomy" id="68286"/>
    <lineage>
        <taxon>Bacteria</taxon>
        <taxon>Bacillati</taxon>
        <taxon>Actinomycetota</taxon>
        <taxon>Actinomycetes</taxon>
        <taxon>Kitasatosporales</taxon>
        <taxon>Streptomycetaceae</taxon>
        <taxon>Streptomyces</taxon>
    </lineage>
</organism>
<reference evidence="2 3" key="1">
    <citation type="submission" date="2022-10" db="EMBL/GenBank/DDBJ databases">
        <title>The complete genomes of actinobacterial strains from the NBC collection.</title>
        <authorList>
            <person name="Joergensen T.S."/>
            <person name="Alvarez Arevalo M."/>
            <person name="Sterndorff E.B."/>
            <person name="Faurdal D."/>
            <person name="Vuksanovic O."/>
            <person name="Mourched A.-S."/>
            <person name="Charusanti P."/>
            <person name="Shaw S."/>
            <person name="Blin K."/>
            <person name="Weber T."/>
        </authorList>
    </citation>
    <scope>NUCLEOTIDE SEQUENCE [LARGE SCALE GENOMIC DNA]</scope>
    <source>
        <strain evidence="2 3">NBC_00123</strain>
    </source>
</reference>
<dbReference type="Proteomes" id="UP001622594">
    <property type="component" value="Chromosome"/>
</dbReference>
<accession>A0ABZ1L5L1</accession>
<proteinExistence type="predicted"/>
<evidence type="ECO:0000313" key="2">
    <source>
        <dbReference type="EMBL" id="WTR69762.1"/>
    </source>
</evidence>
<dbReference type="RefSeq" id="WP_327164542.1">
    <property type="nucleotide sequence ID" value="NZ_CP108062.1"/>
</dbReference>
<protein>
    <submittedName>
        <fullName evidence="2">Uncharacterized protein</fullName>
    </submittedName>
</protein>